<dbReference type="AlphaFoldDB" id="A0A916PCI3"/>
<evidence type="ECO:0000313" key="2">
    <source>
        <dbReference type="EMBL" id="COZ03274.1"/>
    </source>
</evidence>
<dbReference type="EMBL" id="CSBK01001697">
    <property type="protein sequence ID" value="COZ03274.1"/>
    <property type="molecule type" value="Genomic_DNA"/>
</dbReference>
<reference evidence="3" key="1">
    <citation type="submission" date="2015-03" db="EMBL/GenBank/DDBJ databases">
        <authorList>
            <consortium name="Pathogen Informatics"/>
        </authorList>
    </citation>
    <scope>NUCLEOTIDE SEQUENCE [LARGE SCALE GENOMIC DNA]</scope>
    <source>
        <strain evidence="3">N09902308</strain>
    </source>
</reference>
<proteinExistence type="predicted"/>
<feature type="region of interest" description="Disordered" evidence="1">
    <location>
        <begin position="1"/>
        <end position="20"/>
    </location>
</feature>
<organism evidence="2 3">
    <name type="scientific">Mycobacterium tuberculosis</name>
    <dbReference type="NCBI Taxonomy" id="1773"/>
    <lineage>
        <taxon>Bacteria</taxon>
        <taxon>Bacillati</taxon>
        <taxon>Actinomycetota</taxon>
        <taxon>Actinomycetes</taxon>
        <taxon>Mycobacteriales</taxon>
        <taxon>Mycobacteriaceae</taxon>
        <taxon>Mycobacterium</taxon>
        <taxon>Mycobacterium tuberculosis complex</taxon>
    </lineage>
</organism>
<evidence type="ECO:0000256" key="1">
    <source>
        <dbReference type="SAM" id="MobiDB-lite"/>
    </source>
</evidence>
<evidence type="ECO:0000313" key="3">
    <source>
        <dbReference type="Proteomes" id="UP000039021"/>
    </source>
</evidence>
<protein>
    <submittedName>
        <fullName evidence="2">Uncharacterized protein</fullName>
    </submittedName>
</protein>
<sequence>MAEIAEPCPSPIGGGVDGNGHTKLDAFGVAREVGGVGCGPSNHERTQAQPAETVLDHPALELVDCRVAGQDVGTGEG</sequence>
<accession>A0A916PCI3</accession>
<name>A0A916PCI3_MYCTX</name>
<dbReference type="Proteomes" id="UP000039021">
    <property type="component" value="Unassembled WGS sequence"/>
</dbReference>
<gene>
    <name evidence="2" type="ORF">ERS007739_03322</name>
</gene>
<comment type="caution">
    <text evidence="2">The sequence shown here is derived from an EMBL/GenBank/DDBJ whole genome shotgun (WGS) entry which is preliminary data.</text>
</comment>